<dbReference type="GO" id="GO:0031412">
    <property type="term" value="P:gas vesicle organization"/>
    <property type="evidence" value="ECO:0007669"/>
    <property type="project" value="InterPro"/>
</dbReference>
<dbReference type="OrthoDB" id="163447at2"/>
<gene>
    <name evidence="1" type="ORF">EV190_101712</name>
</gene>
<dbReference type="Proteomes" id="UP000295281">
    <property type="component" value="Unassembled WGS sequence"/>
</dbReference>
<dbReference type="InterPro" id="IPR008634">
    <property type="entry name" value="Gas-vesicle_GvpO"/>
</dbReference>
<dbReference type="Pfam" id="PF05800">
    <property type="entry name" value="GvpO"/>
    <property type="match status" value="1"/>
</dbReference>
<dbReference type="AlphaFoldDB" id="A0A4R6V8B4"/>
<comment type="caution">
    <text evidence="1">The sequence shown here is derived from an EMBL/GenBank/DDBJ whole genome shotgun (WGS) entry which is preliminary data.</text>
</comment>
<name>A0A4R6V8B4_9ACTN</name>
<organism evidence="1 2">
    <name type="scientific">Actinorugispora endophytica</name>
    <dbReference type="NCBI Taxonomy" id="1605990"/>
    <lineage>
        <taxon>Bacteria</taxon>
        <taxon>Bacillati</taxon>
        <taxon>Actinomycetota</taxon>
        <taxon>Actinomycetes</taxon>
        <taxon>Streptosporangiales</taxon>
        <taxon>Nocardiopsidaceae</taxon>
        <taxon>Actinorugispora</taxon>
    </lineage>
</organism>
<sequence length="94" mass="10871">MARRERGREEWTASDYARSAREQLGEFAGVEVENVSGVERADDGWEVTLEVLELARIPDTVSLLATYVVGLDDEGRVERYRRVRRYTRGRPDRV</sequence>
<dbReference type="PIRSF" id="PIRSF028743">
    <property type="entry name" value="GvpO_protein"/>
    <property type="match status" value="1"/>
</dbReference>
<dbReference type="RefSeq" id="WP_133739913.1">
    <property type="nucleotide sequence ID" value="NZ_SNYN01000001.1"/>
</dbReference>
<proteinExistence type="predicted"/>
<evidence type="ECO:0000313" key="1">
    <source>
        <dbReference type="EMBL" id="TDQ55386.1"/>
    </source>
</evidence>
<accession>A0A4R6V8B4</accession>
<protein>
    <submittedName>
        <fullName evidence="1">Gas vesicle protein GvpO</fullName>
    </submittedName>
</protein>
<evidence type="ECO:0000313" key="2">
    <source>
        <dbReference type="Proteomes" id="UP000295281"/>
    </source>
</evidence>
<keyword evidence="2" id="KW-1185">Reference proteome</keyword>
<reference evidence="1 2" key="1">
    <citation type="submission" date="2019-03" db="EMBL/GenBank/DDBJ databases">
        <title>Genomic Encyclopedia of Type Strains, Phase IV (KMG-IV): sequencing the most valuable type-strain genomes for metagenomic binning, comparative biology and taxonomic classification.</title>
        <authorList>
            <person name="Goeker M."/>
        </authorList>
    </citation>
    <scope>NUCLEOTIDE SEQUENCE [LARGE SCALE GENOMIC DNA]</scope>
    <source>
        <strain evidence="1 2">DSM 46770</strain>
    </source>
</reference>
<dbReference type="EMBL" id="SNYN01000001">
    <property type="protein sequence ID" value="TDQ55386.1"/>
    <property type="molecule type" value="Genomic_DNA"/>
</dbReference>